<evidence type="ECO:0000256" key="1">
    <source>
        <dbReference type="SAM" id="Phobius"/>
    </source>
</evidence>
<dbReference type="RefSeq" id="WP_143909951.1">
    <property type="nucleotide sequence ID" value="NZ_CP041765.1"/>
</dbReference>
<evidence type="ECO:0000313" key="2">
    <source>
        <dbReference type="EMBL" id="QDQ98546.1"/>
    </source>
</evidence>
<dbReference type="KEGG" id="toy:FO059_15995"/>
<feature type="transmembrane region" description="Helical" evidence="1">
    <location>
        <begin position="90"/>
        <end position="109"/>
    </location>
</feature>
<dbReference type="EMBL" id="CP041765">
    <property type="protein sequence ID" value="QDQ98546.1"/>
    <property type="molecule type" value="Genomic_DNA"/>
</dbReference>
<accession>A0A516X658</accession>
<dbReference type="OrthoDB" id="345818at2"/>
<dbReference type="AlphaFoldDB" id="A0A516X658"/>
<evidence type="ECO:0008006" key="4">
    <source>
        <dbReference type="Google" id="ProtNLM"/>
    </source>
</evidence>
<reference evidence="2 3" key="1">
    <citation type="submission" date="2019-07" db="EMBL/GenBank/DDBJ databases">
        <title>Tomitella cavernea sp. nov., an actinomycete isolated from soil.</title>
        <authorList>
            <person name="Cheng J."/>
        </authorList>
    </citation>
    <scope>NUCLEOTIDE SEQUENCE [LARGE SCALE GENOMIC DNA]</scope>
    <source>
        <strain evidence="2 3">HY188</strain>
    </source>
</reference>
<feature type="transmembrane region" description="Helical" evidence="1">
    <location>
        <begin position="23"/>
        <end position="43"/>
    </location>
</feature>
<reference evidence="2 3" key="2">
    <citation type="submission" date="2019-07" db="EMBL/GenBank/DDBJ databases">
        <authorList>
            <person name="Huang Y."/>
        </authorList>
    </citation>
    <scope>NUCLEOTIDE SEQUENCE [LARGE SCALE GENOMIC DNA]</scope>
    <source>
        <strain evidence="2 3">HY188</strain>
    </source>
</reference>
<sequence>MTEPVAVAASGTLEWSPGLDTRITLLCAGLIFLWALALGVWKYRQMAVSPTHLAHPYVDIAHRAALMYSFATLLLAAFAELSSWPTAVNLTAALVVIAFFVGAIASYTVHGFLRDTDNQFSHPVRGTHGFMLALIVGEIGGTAVLVAGFVAGWA</sequence>
<proteinExistence type="predicted"/>
<gene>
    <name evidence="2" type="ORF">FO059_15995</name>
</gene>
<evidence type="ECO:0000313" key="3">
    <source>
        <dbReference type="Proteomes" id="UP000317344"/>
    </source>
</evidence>
<feature type="transmembrane region" description="Helical" evidence="1">
    <location>
        <begin position="130"/>
        <end position="153"/>
    </location>
</feature>
<feature type="transmembrane region" description="Helical" evidence="1">
    <location>
        <begin position="64"/>
        <end position="84"/>
    </location>
</feature>
<name>A0A516X658_9ACTN</name>
<keyword evidence="1" id="KW-0812">Transmembrane</keyword>
<protein>
    <recommendedName>
        <fullName evidence="4">Integral membrane protein</fullName>
    </recommendedName>
</protein>
<dbReference type="Proteomes" id="UP000317344">
    <property type="component" value="Chromosome"/>
</dbReference>
<keyword evidence="3" id="KW-1185">Reference proteome</keyword>
<keyword evidence="1" id="KW-1133">Transmembrane helix</keyword>
<keyword evidence="1" id="KW-0472">Membrane</keyword>
<organism evidence="2 3">
    <name type="scientific">Tomitella fengzijianii</name>
    <dbReference type="NCBI Taxonomy" id="2597660"/>
    <lineage>
        <taxon>Bacteria</taxon>
        <taxon>Bacillati</taxon>
        <taxon>Actinomycetota</taxon>
        <taxon>Actinomycetes</taxon>
        <taxon>Mycobacteriales</taxon>
        <taxon>Tomitella</taxon>
    </lineage>
</organism>